<dbReference type="AlphaFoldDB" id="A0A9X2XUA0"/>
<dbReference type="InterPro" id="IPR024775">
    <property type="entry name" value="DinB-like"/>
</dbReference>
<reference evidence="2" key="2">
    <citation type="submission" date="2023-04" db="EMBL/GenBank/DDBJ databases">
        <title>Paracnuella aquatica gen. nov., sp. nov., a member of the family Chitinophagaceae isolated from a hot spring.</title>
        <authorList>
            <person name="Wang C."/>
        </authorList>
    </citation>
    <scope>NUCLEOTIDE SEQUENCE</scope>
    <source>
        <strain evidence="2">LB-8</strain>
    </source>
</reference>
<evidence type="ECO:0000259" key="1">
    <source>
        <dbReference type="Pfam" id="PF12867"/>
    </source>
</evidence>
<dbReference type="Pfam" id="PF12867">
    <property type="entry name" value="DinB_2"/>
    <property type="match status" value="1"/>
</dbReference>
<dbReference type="InterPro" id="IPR034660">
    <property type="entry name" value="DinB/YfiT-like"/>
</dbReference>
<evidence type="ECO:0000313" key="3">
    <source>
        <dbReference type="Proteomes" id="UP001155483"/>
    </source>
</evidence>
<dbReference type="RefSeq" id="WP_279295924.1">
    <property type="nucleotide sequence ID" value="NZ_JAOTIF010000002.1"/>
</dbReference>
<feature type="domain" description="DinB-like" evidence="1">
    <location>
        <begin position="24"/>
        <end position="150"/>
    </location>
</feature>
<comment type="caution">
    <text evidence="2">The sequence shown here is derived from an EMBL/GenBank/DDBJ whole genome shotgun (WGS) entry which is preliminary data.</text>
</comment>
<organism evidence="2 3">
    <name type="scientific">Paraflavisolibacter caeni</name>
    <dbReference type="NCBI Taxonomy" id="2982496"/>
    <lineage>
        <taxon>Bacteria</taxon>
        <taxon>Pseudomonadati</taxon>
        <taxon>Bacteroidota</taxon>
        <taxon>Chitinophagia</taxon>
        <taxon>Chitinophagales</taxon>
        <taxon>Chitinophagaceae</taxon>
        <taxon>Paraflavisolibacter</taxon>
    </lineage>
</organism>
<keyword evidence="3" id="KW-1185">Reference proteome</keyword>
<sequence length="164" mass="19058">MNNEKTDFLKNKLVLYLSDIPSDTHPQWGKMTLQQMIEHLIDTFRIASGRAEFQHILTPSEKLPRMQDFLMSDKPFRENTLNPMLPQDPVPVVFPGIEEAFQELQKEIDHFFAVFEANENLSTRNPIFGDLNFEMNLQLLYKHSLHHLKQFGVIYTPMQAPGSA</sequence>
<protein>
    <recommendedName>
        <fullName evidence="1">DinB-like domain-containing protein</fullName>
    </recommendedName>
</protein>
<dbReference type="EMBL" id="JAOTIF010000002">
    <property type="protein sequence ID" value="MCU7548477.1"/>
    <property type="molecule type" value="Genomic_DNA"/>
</dbReference>
<proteinExistence type="predicted"/>
<name>A0A9X2XUA0_9BACT</name>
<reference evidence="2" key="1">
    <citation type="submission" date="2022-09" db="EMBL/GenBank/DDBJ databases">
        <authorList>
            <person name="Yuan C."/>
            <person name="Ke Z."/>
        </authorList>
    </citation>
    <scope>NUCLEOTIDE SEQUENCE</scope>
    <source>
        <strain evidence="2">LB-8</strain>
    </source>
</reference>
<evidence type="ECO:0000313" key="2">
    <source>
        <dbReference type="EMBL" id="MCU7548477.1"/>
    </source>
</evidence>
<dbReference type="SUPFAM" id="SSF109854">
    <property type="entry name" value="DinB/YfiT-like putative metalloenzymes"/>
    <property type="match status" value="1"/>
</dbReference>
<dbReference type="Gene3D" id="1.20.120.450">
    <property type="entry name" value="dinb family like domain"/>
    <property type="match status" value="1"/>
</dbReference>
<gene>
    <name evidence="2" type="ORF">OCK74_05085</name>
</gene>
<dbReference type="Proteomes" id="UP001155483">
    <property type="component" value="Unassembled WGS sequence"/>
</dbReference>
<accession>A0A9X2XUA0</accession>